<dbReference type="PANTHER" id="PTHR45672">
    <property type="entry name" value="PROTEIN DISULFIDE-ISOMERASE C17H9.14C-RELATED"/>
    <property type="match status" value="1"/>
</dbReference>
<dbReference type="FunFam" id="3.40.30.10:FF:000029">
    <property type="entry name" value="protein disulfide-isomerase A5 isoform X2"/>
    <property type="match status" value="1"/>
</dbReference>
<evidence type="ECO:0000259" key="4">
    <source>
        <dbReference type="PROSITE" id="PS51352"/>
    </source>
</evidence>
<evidence type="ECO:0000313" key="5">
    <source>
        <dbReference type="EMBL" id="KAK9879310.1"/>
    </source>
</evidence>
<dbReference type="Proteomes" id="UP001431783">
    <property type="component" value="Unassembled WGS sequence"/>
</dbReference>
<evidence type="ECO:0000256" key="3">
    <source>
        <dbReference type="SAM" id="SignalP"/>
    </source>
</evidence>
<name>A0AAW1U9T0_9CUCU</name>
<sequence length="635" mass="71801">MKTLHLILLLLLIYCTPYNSAKAKSKSVIDNIIDLKDFKKLLRTKTNILVCFSRSFKESASVVKIFKDVAESIKGEGTMVLVDCSGEAKKMCKKLKVTPSPTLLRHYKDGDFNKEYDRKETYSSMLNFMRDPTGDIPWEEDSSAADVLHIADAASLARLLRKEHKPLMIMFYAPWCGYCKSLKPEYAAAATELRGHSILAAIDVNRPENSVIRTQYNITGFPTMLYYLGGQLKHQYEGENTRAAIAGFMRDPRAPPPKPKDVSWHETKSDVVHMSTTDFDSTLKSQNSVLVMFYAPWCGHCKRMKPEYEKAAAILKHDEISGILAAVDATKEPSLASRFGVKGYPTVKYFEQGEFRYDVDFRETDKIVSFMKDPQEPPPPPPPEVPWSEEESEVVHLNEESYKPFLKKKKHALVMFYAPWCGHCKRAKPEFTKAAEHFRDNPRAAFVAIDCTTQQSLCSFNDVSGYPTFKYFSYLNKIVKNYSGGRMADDFIAFMSAPDSVGVSPSTSGSPSVTKGSPSLDDPSVLILNNGNFKNSISSKEPTLVLFHTTWCAICNTFKPIYQATAKELAGKNPMRFAMLDCTDGNDFIDEYDILHFPTLKLFKRGRFERNYNGKRNKEDLIAFAGKWGKVKDEL</sequence>
<dbReference type="EMBL" id="JARQZJ010000061">
    <property type="protein sequence ID" value="KAK9879310.1"/>
    <property type="molecule type" value="Genomic_DNA"/>
</dbReference>
<feature type="domain" description="Thioredoxin" evidence="4">
    <location>
        <begin position="262"/>
        <end position="373"/>
    </location>
</feature>
<dbReference type="InterPro" id="IPR036249">
    <property type="entry name" value="Thioredoxin-like_sf"/>
</dbReference>
<dbReference type="SUPFAM" id="SSF52833">
    <property type="entry name" value="Thioredoxin-like"/>
    <property type="match status" value="5"/>
</dbReference>
<dbReference type="PROSITE" id="PS00194">
    <property type="entry name" value="THIOREDOXIN_1"/>
    <property type="match status" value="2"/>
</dbReference>
<feature type="signal peptide" evidence="3">
    <location>
        <begin position="1"/>
        <end position="23"/>
    </location>
</feature>
<feature type="domain" description="Thioredoxin" evidence="4">
    <location>
        <begin position="511"/>
        <end position="630"/>
    </location>
</feature>
<dbReference type="InterPro" id="IPR046374">
    <property type="entry name" value="PDI_a_PDIR"/>
</dbReference>
<dbReference type="InterPro" id="IPR013766">
    <property type="entry name" value="Thioredoxin_domain"/>
</dbReference>
<gene>
    <name evidence="5" type="ORF">WA026_004164</name>
</gene>
<evidence type="ECO:0000313" key="6">
    <source>
        <dbReference type="Proteomes" id="UP001431783"/>
    </source>
</evidence>
<comment type="similarity">
    <text evidence="1">Belongs to the protein disulfide isomerase family.</text>
</comment>
<accession>A0AAW1U9T0</accession>
<evidence type="ECO:0000256" key="1">
    <source>
        <dbReference type="ARBA" id="ARBA00006347"/>
    </source>
</evidence>
<evidence type="ECO:0000256" key="2">
    <source>
        <dbReference type="SAM" id="MobiDB-lite"/>
    </source>
</evidence>
<dbReference type="CDD" id="cd02961">
    <property type="entry name" value="PDI_a_family"/>
    <property type="match status" value="1"/>
</dbReference>
<dbReference type="GO" id="GO:0003756">
    <property type="term" value="F:protein disulfide isomerase activity"/>
    <property type="evidence" value="ECO:0007669"/>
    <property type="project" value="InterPro"/>
</dbReference>
<keyword evidence="6" id="KW-1185">Reference proteome</keyword>
<protein>
    <recommendedName>
        <fullName evidence="4">Thioredoxin domain-containing protein</fullName>
    </recommendedName>
</protein>
<feature type="compositionally biased region" description="Pro residues" evidence="2">
    <location>
        <begin position="376"/>
        <end position="385"/>
    </location>
</feature>
<feature type="domain" description="Thioredoxin" evidence="4">
    <location>
        <begin position="125"/>
        <end position="254"/>
    </location>
</feature>
<organism evidence="5 6">
    <name type="scientific">Henosepilachna vigintioctopunctata</name>
    <dbReference type="NCBI Taxonomy" id="420089"/>
    <lineage>
        <taxon>Eukaryota</taxon>
        <taxon>Metazoa</taxon>
        <taxon>Ecdysozoa</taxon>
        <taxon>Arthropoda</taxon>
        <taxon>Hexapoda</taxon>
        <taxon>Insecta</taxon>
        <taxon>Pterygota</taxon>
        <taxon>Neoptera</taxon>
        <taxon>Endopterygota</taxon>
        <taxon>Coleoptera</taxon>
        <taxon>Polyphaga</taxon>
        <taxon>Cucujiformia</taxon>
        <taxon>Coccinelloidea</taxon>
        <taxon>Coccinellidae</taxon>
        <taxon>Epilachninae</taxon>
        <taxon>Epilachnini</taxon>
        <taxon>Henosepilachna</taxon>
    </lineage>
</organism>
<dbReference type="InterPro" id="IPR017937">
    <property type="entry name" value="Thioredoxin_CS"/>
</dbReference>
<dbReference type="PANTHER" id="PTHR45672:SF2">
    <property type="entry name" value="PROTEIN DISULFIDE-ISOMERASE A5"/>
    <property type="match status" value="1"/>
</dbReference>
<dbReference type="Pfam" id="PF00085">
    <property type="entry name" value="Thioredoxin"/>
    <property type="match status" value="4"/>
</dbReference>
<dbReference type="PROSITE" id="PS51352">
    <property type="entry name" value="THIOREDOXIN_2"/>
    <property type="match status" value="4"/>
</dbReference>
<comment type="caution">
    <text evidence="5">The sequence shown here is derived from an EMBL/GenBank/DDBJ whole genome shotgun (WGS) entry which is preliminary data.</text>
</comment>
<dbReference type="AlphaFoldDB" id="A0AAW1U9T0"/>
<dbReference type="CDD" id="cd02997">
    <property type="entry name" value="PDI_a_PDIR"/>
    <property type="match status" value="3"/>
</dbReference>
<proteinExistence type="inferred from homology"/>
<dbReference type="PRINTS" id="PR00421">
    <property type="entry name" value="THIOREDOXIN"/>
</dbReference>
<dbReference type="InterPro" id="IPR051063">
    <property type="entry name" value="PDI"/>
</dbReference>
<dbReference type="GO" id="GO:0006457">
    <property type="term" value="P:protein folding"/>
    <property type="evidence" value="ECO:0007669"/>
    <property type="project" value="TreeGrafter"/>
</dbReference>
<keyword evidence="3" id="KW-0732">Signal</keyword>
<reference evidence="5 6" key="1">
    <citation type="submission" date="2023-03" db="EMBL/GenBank/DDBJ databases">
        <title>Genome insight into feeding habits of ladybird beetles.</title>
        <authorList>
            <person name="Li H.-S."/>
            <person name="Huang Y.-H."/>
            <person name="Pang H."/>
        </authorList>
    </citation>
    <scope>NUCLEOTIDE SEQUENCE [LARGE SCALE GENOMIC DNA]</scope>
    <source>
        <strain evidence="5">SYSU_2023b</strain>
        <tissue evidence="5">Whole body</tissue>
    </source>
</reference>
<dbReference type="Gene3D" id="3.40.30.10">
    <property type="entry name" value="Glutaredoxin"/>
    <property type="match status" value="5"/>
</dbReference>
<feature type="region of interest" description="Disordered" evidence="2">
    <location>
        <begin position="370"/>
        <end position="389"/>
    </location>
</feature>
<feature type="chain" id="PRO_5043620898" description="Thioredoxin domain-containing protein" evidence="3">
    <location>
        <begin position="24"/>
        <end position="635"/>
    </location>
</feature>
<dbReference type="GO" id="GO:0005783">
    <property type="term" value="C:endoplasmic reticulum"/>
    <property type="evidence" value="ECO:0007669"/>
    <property type="project" value="TreeGrafter"/>
</dbReference>
<feature type="domain" description="Thioredoxin" evidence="4">
    <location>
        <begin position="374"/>
        <end position="500"/>
    </location>
</feature>